<dbReference type="InterPro" id="IPR033947">
    <property type="entry name" value="ETF_alpha_N"/>
</dbReference>
<dbReference type="PANTHER" id="PTHR43153">
    <property type="entry name" value="ELECTRON TRANSFER FLAVOPROTEIN ALPHA"/>
    <property type="match status" value="1"/>
</dbReference>
<gene>
    <name evidence="6" type="ORF">KP001_05760</name>
</gene>
<dbReference type="PROSITE" id="PS00696">
    <property type="entry name" value="ETF_ALPHA"/>
    <property type="match status" value="1"/>
</dbReference>
<sequence>MTEPVKLKKPRGKARVIPGKCVACGARCQSVCPVNGVEMSEQGEPVIEAEKCIGCVKCVKACPAGALEMFYTPEEIAIIASFEKHGGAEVDEEELERRRKVSAYKGVWVFIEHNDGEGARVSWELTGAGRELADQLGVPLSAVVIGSGVEHLASHAFSYGADQAYLVNAPVFRQYRTEPFLEAMCHLIEKHKPEVVLMGATGMGRDLAGAVATRVQTGLTADCTGLGVDAKGNLMQTRPAFGGNIMATIMCDRFRPQMATVRPHVMPMPQRNSDRTGRVIHETCTISETSIFTRVLEVITERGAKDKVDVAGAEFIVSGGRGLMARENFNMLEELAEELGGVVGGSRSAVDAGWLPQDRQVGQTGKTVRPKIYIACGISGAIQHLVGMQDSDVIIAINRDAEAPIFEVATFGIIGDLFQVVPALTARVRELKQRP</sequence>
<keyword evidence="4" id="KW-0411">Iron-sulfur</keyword>
<dbReference type="InterPro" id="IPR014731">
    <property type="entry name" value="ETF_asu_C"/>
</dbReference>
<organism evidence="6 7">
    <name type="scientific">Geomonas subterranea</name>
    <dbReference type="NCBI Taxonomy" id="2847989"/>
    <lineage>
        <taxon>Bacteria</taxon>
        <taxon>Pseudomonadati</taxon>
        <taxon>Thermodesulfobacteriota</taxon>
        <taxon>Desulfuromonadia</taxon>
        <taxon>Geobacterales</taxon>
        <taxon>Geobacteraceae</taxon>
        <taxon>Geomonas</taxon>
    </lineage>
</organism>
<evidence type="ECO:0000259" key="5">
    <source>
        <dbReference type="PROSITE" id="PS51379"/>
    </source>
</evidence>
<dbReference type="SMART" id="SM00893">
    <property type="entry name" value="ETF"/>
    <property type="match status" value="1"/>
</dbReference>
<name>A0ABX8LJY1_9BACT</name>
<keyword evidence="1" id="KW-0479">Metal-binding</keyword>
<dbReference type="InterPro" id="IPR001308">
    <property type="entry name" value="ETF_a/FixB"/>
</dbReference>
<dbReference type="PANTHER" id="PTHR43153:SF1">
    <property type="entry name" value="ELECTRON TRANSFER FLAVOPROTEIN SUBUNIT ALPHA, MITOCHONDRIAL"/>
    <property type="match status" value="1"/>
</dbReference>
<evidence type="ECO:0000313" key="6">
    <source>
        <dbReference type="EMBL" id="QXE92038.1"/>
    </source>
</evidence>
<keyword evidence="3" id="KW-0408">Iron</keyword>
<dbReference type="CDD" id="cd01715">
    <property type="entry name" value="ETF_alpha"/>
    <property type="match status" value="1"/>
</dbReference>
<evidence type="ECO:0000256" key="1">
    <source>
        <dbReference type="ARBA" id="ARBA00022723"/>
    </source>
</evidence>
<dbReference type="InterPro" id="IPR018206">
    <property type="entry name" value="ETF_asu_C_CS"/>
</dbReference>
<dbReference type="InterPro" id="IPR014730">
    <property type="entry name" value="ETF_a/b_N"/>
</dbReference>
<evidence type="ECO:0000256" key="2">
    <source>
        <dbReference type="ARBA" id="ARBA00022982"/>
    </source>
</evidence>
<proteinExistence type="predicted"/>
<evidence type="ECO:0000313" key="7">
    <source>
        <dbReference type="Proteomes" id="UP000683559"/>
    </source>
</evidence>
<keyword evidence="2" id="KW-0249">Electron transport</keyword>
<protein>
    <submittedName>
        <fullName evidence="6">FAD-binding protein</fullName>
    </submittedName>
</protein>
<feature type="domain" description="4Fe-4S ferredoxin-type" evidence="5">
    <location>
        <begin position="43"/>
        <end position="72"/>
    </location>
</feature>
<reference evidence="6 7" key="1">
    <citation type="submission" date="2021-06" db="EMBL/GenBank/DDBJ databases">
        <title>Gemonas diversity in paddy soil.</title>
        <authorList>
            <person name="Liu G."/>
        </authorList>
    </citation>
    <scope>NUCLEOTIDE SEQUENCE [LARGE SCALE GENOMIC DNA]</scope>
    <source>
        <strain evidence="6 7">RG2</strain>
    </source>
</reference>
<accession>A0ABX8LJY1</accession>
<dbReference type="Proteomes" id="UP000683559">
    <property type="component" value="Chromosome"/>
</dbReference>
<evidence type="ECO:0000256" key="4">
    <source>
        <dbReference type="ARBA" id="ARBA00023014"/>
    </source>
</evidence>
<feature type="domain" description="4Fe-4S ferredoxin-type" evidence="5">
    <location>
        <begin position="12"/>
        <end position="42"/>
    </location>
</feature>
<keyword evidence="7" id="KW-1185">Reference proteome</keyword>
<dbReference type="InterPro" id="IPR017896">
    <property type="entry name" value="4Fe4S_Fe-S-bd"/>
</dbReference>
<evidence type="ECO:0000256" key="3">
    <source>
        <dbReference type="ARBA" id="ARBA00023004"/>
    </source>
</evidence>
<keyword evidence="2" id="KW-0813">Transport</keyword>
<dbReference type="RefSeq" id="WP_217288602.1">
    <property type="nucleotide sequence ID" value="NZ_CP077683.1"/>
</dbReference>
<dbReference type="Pfam" id="PF13237">
    <property type="entry name" value="Fer4_10"/>
    <property type="match status" value="1"/>
</dbReference>
<dbReference type="Pfam" id="PF00766">
    <property type="entry name" value="ETF_alpha"/>
    <property type="match status" value="1"/>
</dbReference>
<dbReference type="EMBL" id="CP077683">
    <property type="protein sequence ID" value="QXE92038.1"/>
    <property type="molecule type" value="Genomic_DNA"/>
</dbReference>
<dbReference type="Pfam" id="PF01012">
    <property type="entry name" value="ETF"/>
    <property type="match status" value="1"/>
</dbReference>
<dbReference type="PROSITE" id="PS00198">
    <property type="entry name" value="4FE4S_FER_1"/>
    <property type="match status" value="1"/>
</dbReference>
<dbReference type="PROSITE" id="PS51379">
    <property type="entry name" value="4FE4S_FER_2"/>
    <property type="match status" value="2"/>
</dbReference>
<dbReference type="InterPro" id="IPR017900">
    <property type="entry name" value="4Fe4S_Fe_S_CS"/>
</dbReference>